<gene>
    <name evidence="1" type="ORF">CLPA_c18940</name>
    <name evidence="2" type="ORF">CP6013_01286</name>
</gene>
<accession>A0A0H3J3C0</accession>
<proteinExistence type="predicted"/>
<protein>
    <submittedName>
        <fullName evidence="1">Uncharacterized protein</fullName>
    </submittedName>
</protein>
<dbReference type="Proteomes" id="UP000030905">
    <property type="component" value="Chromosome"/>
</dbReference>
<evidence type="ECO:0000313" key="1">
    <source>
        <dbReference type="EMBL" id="AJA51952.1"/>
    </source>
</evidence>
<dbReference type="Proteomes" id="UP000028042">
    <property type="component" value="Unassembled WGS sequence"/>
</dbReference>
<organism evidence="1 4">
    <name type="scientific">Clostridium pasteurianum DSM 525 = ATCC 6013</name>
    <dbReference type="NCBI Taxonomy" id="1262449"/>
    <lineage>
        <taxon>Bacteria</taxon>
        <taxon>Bacillati</taxon>
        <taxon>Bacillota</taxon>
        <taxon>Clostridia</taxon>
        <taxon>Eubacteriales</taxon>
        <taxon>Clostridiaceae</taxon>
        <taxon>Clostridium</taxon>
    </lineage>
</organism>
<dbReference type="eggNOG" id="COG1063">
    <property type="taxonomic scope" value="Bacteria"/>
</dbReference>
<evidence type="ECO:0000313" key="3">
    <source>
        <dbReference type="Proteomes" id="UP000028042"/>
    </source>
</evidence>
<sequence>MQLGADGAINGAEQNTVKVLEELIFKRVFRYRHIYPMAIEAVASGKVNLKGIITDVFDFNDIQNAMDKSVQDKDNIVKAVVHISE</sequence>
<dbReference type="PATRIC" id="fig|1262449.3.peg.1733"/>
<dbReference type="EMBL" id="JPGY02000001">
    <property type="protein sequence ID" value="KRU12039.1"/>
    <property type="molecule type" value="Genomic_DNA"/>
</dbReference>
<reference evidence="2 3" key="3">
    <citation type="journal article" name="Genome Announc.">
        <title>Improved Draft Genome Sequence of Clostridium pasteurianum Strain ATCC 6013 (DSM 525) Using a Hybrid Next-Generation Sequencing Approach.</title>
        <authorList>
            <person name="Pyne M.E."/>
            <person name="Utturkar S."/>
            <person name="Brown S.D."/>
            <person name="Moo-Young M."/>
            <person name="Chung D.A."/>
            <person name="Chou C.P."/>
        </authorList>
    </citation>
    <scope>NUCLEOTIDE SEQUENCE [LARGE SCALE GENOMIC DNA]</scope>
    <source>
        <strain evidence="2 3">ATCC 6013</strain>
    </source>
</reference>
<keyword evidence="4" id="KW-1185">Reference proteome</keyword>
<evidence type="ECO:0000313" key="4">
    <source>
        <dbReference type="Proteomes" id="UP000030905"/>
    </source>
</evidence>
<dbReference type="EMBL" id="CP009268">
    <property type="protein sequence ID" value="AJA51952.1"/>
    <property type="molecule type" value="Genomic_DNA"/>
</dbReference>
<evidence type="ECO:0000313" key="2">
    <source>
        <dbReference type="EMBL" id="KRU12039.1"/>
    </source>
</evidence>
<dbReference type="KEGG" id="cpat:CLPA_c18940"/>
<name>A0A0H3J3C0_CLOPA</name>
<dbReference type="KEGG" id="cpae:CPAST_c18940"/>
<dbReference type="AlphaFoldDB" id="A0A0H3J3C0"/>
<dbReference type="Gene3D" id="3.90.180.10">
    <property type="entry name" value="Medium-chain alcohol dehydrogenases, catalytic domain"/>
    <property type="match status" value="1"/>
</dbReference>
<reference evidence="2" key="2">
    <citation type="submission" date="2015-10" db="EMBL/GenBank/DDBJ databases">
        <title>Improved Draft Genome Sequence of Clostridium pasteurianum Strain ATCC 6013 (DSM 525) Using a Hybrid Next-Generation Sequencing Approach.</title>
        <authorList>
            <person name="Pyne M.E."/>
            <person name="Utturkar S.M."/>
            <person name="Brown S.D."/>
            <person name="Moo-Young M."/>
            <person name="Chung D.A."/>
            <person name="Chou P.C."/>
        </authorList>
    </citation>
    <scope>NUCLEOTIDE SEQUENCE</scope>
    <source>
        <strain evidence="2">ATCC 6013</strain>
    </source>
</reference>
<reference evidence="1 4" key="1">
    <citation type="journal article" date="2015" name="Genome Announc.">
        <title>Complete Genome Sequence of the Nitrogen-Fixing and Solvent-Producing Clostridium pasteurianum DSM 525.</title>
        <authorList>
            <person name="Poehlein A."/>
            <person name="Grosse-Honebrink A."/>
            <person name="Zhang Y."/>
            <person name="Minton N.P."/>
            <person name="Daniel R."/>
        </authorList>
    </citation>
    <scope>NUCLEOTIDE SEQUENCE [LARGE SCALE GENOMIC DNA]</scope>
    <source>
        <strain evidence="1">DSM 525</strain>
        <strain evidence="4">DSM 525 / ATCC 6013</strain>
    </source>
</reference>